<evidence type="ECO:0000256" key="1">
    <source>
        <dbReference type="SAM" id="MobiDB-lite"/>
    </source>
</evidence>
<evidence type="ECO:0000313" key="2">
    <source>
        <dbReference type="EMBL" id="OWR40853.1"/>
    </source>
</evidence>
<dbReference type="Proteomes" id="UP000007151">
    <property type="component" value="Unassembled WGS sequence"/>
</dbReference>
<feature type="region of interest" description="Disordered" evidence="1">
    <location>
        <begin position="42"/>
        <end position="65"/>
    </location>
</feature>
<evidence type="ECO:0000313" key="3">
    <source>
        <dbReference type="Proteomes" id="UP000007151"/>
    </source>
</evidence>
<feature type="compositionally biased region" description="Basic and acidic residues" evidence="1">
    <location>
        <begin position="48"/>
        <end position="58"/>
    </location>
</feature>
<comment type="caution">
    <text evidence="2">The sequence shown here is derived from an EMBL/GenBank/DDBJ whole genome shotgun (WGS) entry which is preliminary data.</text>
</comment>
<dbReference type="KEGG" id="dpl:KGM_212460"/>
<dbReference type="InParanoid" id="A0A212EH85"/>
<organism evidence="2 3">
    <name type="scientific">Danaus plexippus plexippus</name>
    <dbReference type="NCBI Taxonomy" id="278856"/>
    <lineage>
        <taxon>Eukaryota</taxon>
        <taxon>Metazoa</taxon>
        <taxon>Ecdysozoa</taxon>
        <taxon>Arthropoda</taxon>
        <taxon>Hexapoda</taxon>
        <taxon>Insecta</taxon>
        <taxon>Pterygota</taxon>
        <taxon>Neoptera</taxon>
        <taxon>Endopterygota</taxon>
        <taxon>Lepidoptera</taxon>
        <taxon>Glossata</taxon>
        <taxon>Ditrysia</taxon>
        <taxon>Papilionoidea</taxon>
        <taxon>Nymphalidae</taxon>
        <taxon>Danainae</taxon>
        <taxon>Danaini</taxon>
        <taxon>Danaina</taxon>
        <taxon>Danaus</taxon>
        <taxon>Danaus</taxon>
    </lineage>
</organism>
<keyword evidence="3" id="KW-1185">Reference proteome</keyword>
<protein>
    <submittedName>
        <fullName evidence="2">Uncharacterized protein</fullName>
    </submittedName>
</protein>
<gene>
    <name evidence="2" type="ORF">KGM_212460</name>
</gene>
<proteinExistence type="predicted"/>
<dbReference type="AlphaFoldDB" id="A0A212EH85"/>
<dbReference type="EMBL" id="AGBW02014926">
    <property type="protein sequence ID" value="OWR40853.1"/>
    <property type="molecule type" value="Genomic_DNA"/>
</dbReference>
<sequence length="65" mass="7463">MWSNAHLKVPNSNDPENYGWKEIDNKYDFTLFFGSHLPTSIDEITIQPEKDSSDRNSDNESESNG</sequence>
<reference evidence="2 3" key="1">
    <citation type="journal article" date="2011" name="Cell">
        <title>The monarch butterfly genome yields insights into long-distance migration.</title>
        <authorList>
            <person name="Zhan S."/>
            <person name="Merlin C."/>
            <person name="Boore J.L."/>
            <person name="Reppert S.M."/>
        </authorList>
    </citation>
    <scope>NUCLEOTIDE SEQUENCE [LARGE SCALE GENOMIC DNA]</scope>
    <source>
        <strain evidence="2">F-2</strain>
    </source>
</reference>
<name>A0A212EH85_DANPL</name>
<accession>A0A212EH85</accession>